<keyword evidence="2" id="KW-0808">Transferase</keyword>
<dbReference type="InterPro" id="IPR029068">
    <property type="entry name" value="Glyas_Bleomycin-R_OHBP_Dase"/>
</dbReference>
<dbReference type="InterPro" id="IPR028973">
    <property type="entry name" value="PhnB-like"/>
</dbReference>
<dbReference type="AlphaFoldDB" id="A0A1X6WW03"/>
<dbReference type="Pfam" id="PF00903">
    <property type="entry name" value="Glyoxalase"/>
    <property type="match status" value="1"/>
</dbReference>
<dbReference type="EMBL" id="FWFG01000035">
    <property type="protein sequence ID" value="SLM89653.1"/>
    <property type="molecule type" value="Genomic_DNA"/>
</dbReference>
<organism evidence="2 3">
    <name type="scientific">Brachybacterium nesterenkovii</name>
    <dbReference type="NCBI Taxonomy" id="47847"/>
    <lineage>
        <taxon>Bacteria</taxon>
        <taxon>Bacillati</taxon>
        <taxon>Actinomycetota</taxon>
        <taxon>Actinomycetes</taxon>
        <taxon>Micrococcales</taxon>
        <taxon>Dermabacteraceae</taxon>
        <taxon>Brachybacterium</taxon>
    </lineage>
</organism>
<accession>A0A1X6WW03</accession>
<feature type="domain" description="Glyoxalase/fosfomycin resistance/dioxygenase" evidence="1">
    <location>
        <begin position="19"/>
        <end position="141"/>
    </location>
</feature>
<keyword evidence="2" id="KW-0830">Ubiquinone</keyword>
<protein>
    <submittedName>
        <fullName evidence="2">PhnB protein putative DNA binding 3-demethylubiquinone-9 3-methyltransferase domain protein</fullName>
    </submittedName>
</protein>
<keyword evidence="3" id="KW-1185">Reference proteome</keyword>
<evidence type="ECO:0000313" key="2">
    <source>
        <dbReference type="EMBL" id="SLM89653.1"/>
    </source>
</evidence>
<evidence type="ECO:0000259" key="1">
    <source>
        <dbReference type="Pfam" id="PF00903"/>
    </source>
</evidence>
<dbReference type="Proteomes" id="UP000195981">
    <property type="component" value="Unassembled WGS sequence"/>
</dbReference>
<dbReference type="GO" id="GO:0032259">
    <property type="term" value="P:methylation"/>
    <property type="evidence" value="ECO:0007669"/>
    <property type="project" value="UniProtKB-KW"/>
</dbReference>
<dbReference type="Gene3D" id="3.10.180.10">
    <property type="entry name" value="2,3-Dihydroxybiphenyl 1,2-Dioxygenase, domain 1"/>
    <property type="match status" value="1"/>
</dbReference>
<proteinExistence type="predicted"/>
<dbReference type="GO" id="GO:0008168">
    <property type="term" value="F:methyltransferase activity"/>
    <property type="evidence" value="ECO:0007669"/>
    <property type="project" value="UniProtKB-KW"/>
</dbReference>
<keyword evidence="2" id="KW-0489">Methyltransferase</keyword>
<reference evidence="2 3" key="1">
    <citation type="submission" date="2017-02" db="EMBL/GenBank/DDBJ databases">
        <authorList>
            <person name="Peterson S.W."/>
        </authorList>
    </citation>
    <scope>NUCLEOTIDE SEQUENCE [LARGE SCALE GENOMIC DNA]</scope>
    <source>
        <strain evidence="2 3">CIP104813</strain>
    </source>
</reference>
<sequence>MEDTMAQYPSFAPYINFPGNAAEVLEHWHELFGGDLDLMSYDAMDTSGFPFTPPEGAVAHAHLHGGLVNIAGGDAIGQASPAPLDCGVHSFILQPATVEAGRELIERIASAGGEVAMPFEQAPWGAHYGQAKDRFGVLWQINVEAAPVQAGPED</sequence>
<dbReference type="PANTHER" id="PTHR33990:SF1">
    <property type="entry name" value="PROTEIN YJDN"/>
    <property type="match status" value="1"/>
</dbReference>
<dbReference type="SUPFAM" id="SSF54593">
    <property type="entry name" value="Glyoxalase/Bleomycin resistance protein/Dihydroxybiphenyl dioxygenase"/>
    <property type="match status" value="1"/>
</dbReference>
<dbReference type="PANTHER" id="PTHR33990">
    <property type="entry name" value="PROTEIN YJDN-RELATED"/>
    <property type="match status" value="1"/>
</dbReference>
<name>A0A1X6WW03_9MICO</name>
<evidence type="ECO:0000313" key="3">
    <source>
        <dbReference type="Proteomes" id="UP000195981"/>
    </source>
</evidence>
<gene>
    <name evidence="2" type="ORF">FM110_03955</name>
</gene>
<dbReference type="InterPro" id="IPR004360">
    <property type="entry name" value="Glyas_Fos-R_dOase_dom"/>
</dbReference>
<dbReference type="CDD" id="cd06588">
    <property type="entry name" value="PhnB_like"/>
    <property type="match status" value="1"/>
</dbReference>